<name>A0A0A9CAH3_ARUDO</name>
<protein>
    <submittedName>
        <fullName evidence="1">Uncharacterized protein</fullName>
    </submittedName>
</protein>
<accession>A0A0A9CAH3</accession>
<reference evidence="1" key="1">
    <citation type="submission" date="2014-09" db="EMBL/GenBank/DDBJ databases">
        <authorList>
            <person name="Magalhaes I.L.F."/>
            <person name="Oliveira U."/>
            <person name="Santos F.R."/>
            <person name="Vidigal T.H.D.A."/>
            <person name="Brescovit A.D."/>
            <person name="Santos A.J."/>
        </authorList>
    </citation>
    <scope>NUCLEOTIDE SEQUENCE</scope>
    <source>
        <tissue evidence="1">Shoot tissue taken approximately 20 cm above the soil surface</tissue>
    </source>
</reference>
<organism evidence="1">
    <name type="scientific">Arundo donax</name>
    <name type="common">Giant reed</name>
    <name type="synonym">Donax arundinaceus</name>
    <dbReference type="NCBI Taxonomy" id="35708"/>
    <lineage>
        <taxon>Eukaryota</taxon>
        <taxon>Viridiplantae</taxon>
        <taxon>Streptophyta</taxon>
        <taxon>Embryophyta</taxon>
        <taxon>Tracheophyta</taxon>
        <taxon>Spermatophyta</taxon>
        <taxon>Magnoliopsida</taxon>
        <taxon>Liliopsida</taxon>
        <taxon>Poales</taxon>
        <taxon>Poaceae</taxon>
        <taxon>PACMAD clade</taxon>
        <taxon>Arundinoideae</taxon>
        <taxon>Arundineae</taxon>
        <taxon>Arundo</taxon>
    </lineage>
</organism>
<proteinExistence type="predicted"/>
<sequence length="9" mass="1191">MTFNFLYKK</sequence>
<evidence type="ECO:0000313" key="1">
    <source>
        <dbReference type="EMBL" id="JAD72551.1"/>
    </source>
</evidence>
<reference evidence="1" key="2">
    <citation type="journal article" date="2015" name="Data Brief">
        <title>Shoot transcriptome of the giant reed, Arundo donax.</title>
        <authorList>
            <person name="Barrero R.A."/>
            <person name="Guerrero F.D."/>
            <person name="Moolhuijzen P."/>
            <person name="Goolsby J.A."/>
            <person name="Tidwell J."/>
            <person name="Bellgard S.E."/>
            <person name="Bellgard M.I."/>
        </authorList>
    </citation>
    <scope>NUCLEOTIDE SEQUENCE</scope>
    <source>
        <tissue evidence="1">Shoot tissue taken approximately 20 cm above the soil surface</tissue>
    </source>
</reference>
<dbReference type="EMBL" id="GBRH01225344">
    <property type="protein sequence ID" value="JAD72551.1"/>
    <property type="molecule type" value="Transcribed_RNA"/>
</dbReference>